<gene>
    <name evidence="3" type="ORF">G7057_07325</name>
</gene>
<reference evidence="3 4" key="1">
    <citation type="journal article" date="2017" name="Int. J. Syst. Evol. Microbiol.">
        <title>Jeotgalibaca porci sp. nov. and Jeotgalibaca arthritidis sp. nov., isolated from pigs, and emended description of the genus Jeotgalibaca.</title>
        <authorList>
            <person name="Zamora L."/>
            <person name="Perez-Sancho M."/>
            <person name="Dominguez L."/>
            <person name="Fernandez-Garayzabal J.F."/>
            <person name="Vela A.I."/>
        </authorList>
    </citation>
    <scope>NUCLEOTIDE SEQUENCE [LARGE SCALE GENOMIC DNA]</scope>
    <source>
        <strain evidence="3 4">CECT 9157</strain>
    </source>
</reference>
<feature type="signal peptide" evidence="2">
    <location>
        <begin position="1"/>
        <end position="22"/>
    </location>
</feature>
<dbReference type="CDD" id="cd13440">
    <property type="entry name" value="CamS_repeat_2"/>
    <property type="match status" value="1"/>
</dbReference>
<dbReference type="Pfam" id="PF07537">
    <property type="entry name" value="CamS"/>
    <property type="match status" value="1"/>
</dbReference>
<evidence type="ECO:0000256" key="2">
    <source>
        <dbReference type="SAM" id="SignalP"/>
    </source>
</evidence>
<keyword evidence="4" id="KW-1185">Reference proteome</keyword>
<dbReference type="PIRSF" id="PIRSF012509">
    <property type="entry name" value="CamS"/>
    <property type="match status" value="1"/>
</dbReference>
<feature type="chain" id="PRO_5039124965" evidence="2">
    <location>
        <begin position="23"/>
        <end position="375"/>
    </location>
</feature>
<proteinExistence type="predicted"/>
<dbReference type="EMBL" id="CP049740">
    <property type="protein sequence ID" value="QII83160.1"/>
    <property type="molecule type" value="Genomic_DNA"/>
</dbReference>
<dbReference type="Proteomes" id="UP000501451">
    <property type="component" value="Chromosome"/>
</dbReference>
<dbReference type="Gene3D" id="3.10.570.10">
    <property type="entry name" value="sex pheromone staph- cam373 precursor domain"/>
    <property type="match status" value="1"/>
</dbReference>
<dbReference type="RefSeq" id="WP_166164151.1">
    <property type="nucleotide sequence ID" value="NZ_CP049740.1"/>
</dbReference>
<dbReference type="InterPro" id="IPR011426">
    <property type="entry name" value="CamS"/>
</dbReference>
<evidence type="ECO:0000256" key="1">
    <source>
        <dbReference type="SAM" id="MobiDB-lite"/>
    </source>
</evidence>
<protein>
    <submittedName>
        <fullName evidence="3">CamS family sex pheromone protein</fullName>
    </submittedName>
</protein>
<evidence type="ECO:0000313" key="3">
    <source>
        <dbReference type="EMBL" id="QII83160.1"/>
    </source>
</evidence>
<name>A0A6G7KD28_9LACT</name>
<sequence length="375" mass="41979">MNRKTWRIALLGITLVSLTACTQLSESEPISQKAPDTVPAETTSNQLSNDYYRALIVDGKYQTSQNRGVSLNLNSSINMKDFESELLDISKNVFSTNEYFFQEGQIITADTATEWLGRKSEDNPNGLNPEGNGETDPDKRIPIYLSQILEQNYMIQTEKGFELGGIAIGLAMNATDYYSVKNEQELINNYEQELNQETVIENAKKYGNEIVSRLRSVEGLGDIPIVVGIFVQSEQDSLAGGLYTHEGLSSSGNKIEEWVERNDKKVLFPNSVESEDASHFANFKNEIQEFFPNLSGVTGVGRYSNSQLQSLEINIMTQFYGVTEMIAFTQQVTDAATQYLPQQAAIQIKIQSIDGIEAFLSRNQGSQTFNFHIFE</sequence>
<accession>A0A6G7KD28</accession>
<dbReference type="AlphaFoldDB" id="A0A6G7KD28"/>
<dbReference type="KEGG" id="jar:G7057_07325"/>
<dbReference type="PROSITE" id="PS51257">
    <property type="entry name" value="PROKAR_LIPOPROTEIN"/>
    <property type="match status" value="1"/>
</dbReference>
<feature type="compositionally biased region" description="Low complexity" evidence="1">
    <location>
        <begin position="123"/>
        <end position="134"/>
    </location>
</feature>
<dbReference type="CDD" id="cd13441">
    <property type="entry name" value="CamS_repeat_1"/>
    <property type="match status" value="1"/>
</dbReference>
<evidence type="ECO:0000313" key="4">
    <source>
        <dbReference type="Proteomes" id="UP000501451"/>
    </source>
</evidence>
<keyword evidence="2" id="KW-0732">Signal</keyword>
<organism evidence="3 4">
    <name type="scientific">Jeotgalibaca arthritidis</name>
    <dbReference type="NCBI Taxonomy" id="1868794"/>
    <lineage>
        <taxon>Bacteria</taxon>
        <taxon>Bacillati</taxon>
        <taxon>Bacillota</taxon>
        <taxon>Bacilli</taxon>
        <taxon>Lactobacillales</taxon>
        <taxon>Carnobacteriaceae</taxon>
        <taxon>Jeotgalibaca</taxon>
    </lineage>
</organism>
<feature type="region of interest" description="Disordered" evidence="1">
    <location>
        <begin position="117"/>
        <end position="139"/>
    </location>
</feature>